<dbReference type="AlphaFoldDB" id="A0A2V3W162"/>
<dbReference type="RefSeq" id="WP_110394872.1">
    <property type="nucleotide sequence ID" value="NZ_JBHUHB010000001.1"/>
</dbReference>
<organism evidence="1 2">
    <name type="scientific">Pseudogracilibacillus auburnensis</name>
    <dbReference type="NCBI Taxonomy" id="1494959"/>
    <lineage>
        <taxon>Bacteria</taxon>
        <taxon>Bacillati</taxon>
        <taxon>Bacillota</taxon>
        <taxon>Bacilli</taxon>
        <taxon>Bacillales</taxon>
        <taxon>Bacillaceae</taxon>
        <taxon>Pseudogracilibacillus</taxon>
    </lineage>
</organism>
<reference evidence="1 2" key="1">
    <citation type="submission" date="2018-05" db="EMBL/GenBank/DDBJ databases">
        <title>Genomic Encyclopedia of Type Strains, Phase IV (KMG-IV): sequencing the most valuable type-strain genomes for metagenomic binning, comparative biology and taxonomic classification.</title>
        <authorList>
            <person name="Goeker M."/>
        </authorList>
    </citation>
    <scope>NUCLEOTIDE SEQUENCE [LARGE SCALE GENOMIC DNA]</scope>
    <source>
        <strain evidence="1 2">DSM 28556</strain>
    </source>
</reference>
<gene>
    <name evidence="1" type="ORF">DFR56_104204</name>
</gene>
<dbReference type="Proteomes" id="UP000247978">
    <property type="component" value="Unassembled WGS sequence"/>
</dbReference>
<proteinExistence type="predicted"/>
<name>A0A2V3W162_9BACI</name>
<evidence type="ECO:0000313" key="1">
    <source>
        <dbReference type="EMBL" id="PXW88053.1"/>
    </source>
</evidence>
<sequence>MIPCPNIVKNTAYGLMLLAQRFDRMTDDGYFFVLRLNKNAVIREEETFSLPKDSTVLDSLEASLIAFACLTVDTP</sequence>
<evidence type="ECO:0000313" key="2">
    <source>
        <dbReference type="Proteomes" id="UP000247978"/>
    </source>
</evidence>
<keyword evidence="2" id="KW-1185">Reference proteome</keyword>
<comment type="caution">
    <text evidence="1">The sequence shown here is derived from an EMBL/GenBank/DDBJ whole genome shotgun (WGS) entry which is preliminary data.</text>
</comment>
<accession>A0A2V3W162</accession>
<protein>
    <submittedName>
        <fullName evidence="1">Uncharacterized protein</fullName>
    </submittedName>
</protein>
<dbReference type="EMBL" id="QJJQ01000004">
    <property type="protein sequence ID" value="PXW88053.1"/>
    <property type="molecule type" value="Genomic_DNA"/>
</dbReference>